<dbReference type="GO" id="GO:0008810">
    <property type="term" value="F:cellulase activity"/>
    <property type="evidence" value="ECO:0007669"/>
    <property type="project" value="UniProtKB-EC"/>
</dbReference>
<keyword evidence="3 10" id="KW-0732">Signal</keyword>
<keyword evidence="7 9" id="KW-0624">Polysaccharide degradation</keyword>
<dbReference type="InterPro" id="IPR002037">
    <property type="entry name" value="Glyco_hydro_8"/>
</dbReference>
<evidence type="ECO:0000256" key="10">
    <source>
        <dbReference type="SAM" id="SignalP"/>
    </source>
</evidence>
<dbReference type="PROSITE" id="PS00812">
    <property type="entry name" value="GLYCOSYL_HYDROL_F8"/>
    <property type="match status" value="1"/>
</dbReference>
<evidence type="ECO:0000256" key="3">
    <source>
        <dbReference type="ARBA" id="ARBA00022729"/>
    </source>
</evidence>
<dbReference type="AlphaFoldDB" id="A0A2C9DCV1"/>
<reference evidence="12" key="1">
    <citation type="submission" date="2017-09" db="EMBL/GenBank/DDBJ databases">
        <title>Genome sequence of Nannocystis excedens DSM 71.</title>
        <authorList>
            <person name="Blom J."/>
        </authorList>
    </citation>
    <scope>NUCLEOTIDE SEQUENCE [LARGE SCALE GENOMIC DNA]</scope>
    <source>
        <strain evidence="12">type strain: E19</strain>
    </source>
</reference>
<evidence type="ECO:0000313" key="11">
    <source>
        <dbReference type="EMBL" id="SON58086.1"/>
    </source>
</evidence>
<dbReference type="PRINTS" id="PR00735">
    <property type="entry name" value="GLHYDRLASE8"/>
</dbReference>
<evidence type="ECO:0000256" key="1">
    <source>
        <dbReference type="ARBA" id="ARBA00000966"/>
    </source>
</evidence>
<feature type="chain" id="PRO_5012925914" description="Glucanase" evidence="10">
    <location>
        <begin position="25"/>
        <end position="368"/>
    </location>
</feature>
<dbReference type="OrthoDB" id="9766708at2"/>
<evidence type="ECO:0000256" key="5">
    <source>
        <dbReference type="ARBA" id="ARBA00023001"/>
    </source>
</evidence>
<comment type="similarity">
    <text evidence="2 9">Belongs to the glycosyl hydrolase 8 (cellulase D) family.</text>
</comment>
<keyword evidence="6 9" id="KW-0326">Glycosidase</keyword>
<protein>
    <recommendedName>
        <fullName evidence="9">Glucanase</fullName>
        <ecNumber evidence="9">3.2.1.-</ecNumber>
    </recommendedName>
</protein>
<accession>A0A2C9DCV1</accession>
<dbReference type="GO" id="GO:0030245">
    <property type="term" value="P:cellulose catabolic process"/>
    <property type="evidence" value="ECO:0007669"/>
    <property type="project" value="UniProtKB-KW"/>
</dbReference>
<feature type="active site" description="Nucleophile" evidence="8">
    <location>
        <position position="130"/>
    </location>
</feature>
<feature type="signal peptide" evidence="10">
    <location>
        <begin position="1"/>
        <end position="24"/>
    </location>
</feature>
<keyword evidence="5" id="KW-0136">Cellulose degradation</keyword>
<sequence>MTRRQFMVSASALLMMAATGGFFASGIGQASGSQETLPVPRLDDALWQQWRGRFVTEEGRVLDDSNGDISHTEGQGYGMLLAAFADDRATFDRLWHWTKTTLGVRGDGLFAWRYDPREGNPISDPNNATDGDLLIAWALGAAHARWERNADLLAGAAIARAVIRHAIVEGEDGPLLLPAVSGFTAKDRPDGPVVNLSYWVFPAFPRLAEMVPEYDWQRLAASGHSLIRKARFGANDLPAEWTALGGKRMRPANGFDPVFGYNAVRVPLYLAMAGFGAFGGNRADLAPFDTLWPSNRVDPSVVDLLGRSTRSQPFGSSGYRAVPSLVRCALRGEAYPADLTRFEEEPYYPATLRLLAYVGAQLRYPECF</sequence>
<evidence type="ECO:0000256" key="9">
    <source>
        <dbReference type="RuleBase" id="RU361167"/>
    </source>
</evidence>
<dbReference type="Proteomes" id="UP000223606">
    <property type="component" value="Chromosome 1"/>
</dbReference>
<dbReference type="SUPFAM" id="SSF48208">
    <property type="entry name" value="Six-hairpin glycosidases"/>
    <property type="match status" value="1"/>
</dbReference>
<name>A0A2C9DCV1_9HYPH</name>
<keyword evidence="4 9" id="KW-0378">Hydrolase</keyword>
<dbReference type="RefSeq" id="WP_099558261.1">
    <property type="nucleotide sequence ID" value="NZ_LT960614.1"/>
</dbReference>
<dbReference type="EMBL" id="LT960614">
    <property type="protein sequence ID" value="SON58086.1"/>
    <property type="molecule type" value="Genomic_DNA"/>
</dbReference>
<keyword evidence="7 9" id="KW-0119">Carbohydrate metabolism</keyword>
<dbReference type="Pfam" id="PF01270">
    <property type="entry name" value="Glyco_hydro_8"/>
    <property type="match status" value="1"/>
</dbReference>
<comment type="catalytic activity">
    <reaction evidence="1">
        <text>Endohydrolysis of (1-&gt;4)-beta-D-glucosidic linkages in cellulose, lichenin and cereal beta-D-glucans.</text>
        <dbReference type="EC" id="3.2.1.4"/>
    </reaction>
</comment>
<keyword evidence="12" id="KW-1185">Reference proteome</keyword>
<dbReference type="InterPro" id="IPR019834">
    <property type="entry name" value="Glyco_hydro_8_CS"/>
</dbReference>
<evidence type="ECO:0000256" key="7">
    <source>
        <dbReference type="ARBA" id="ARBA00023326"/>
    </source>
</evidence>
<evidence type="ECO:0000313" key="12">
    <source>
        <dbReference type="Proteomes" id="UP000223606"/>
    </source>
</evidence>
<organism evidence="11 12">
    <name type="scientific">Hartmannibacter diazotrophicus</name>
    <dbReference type="NCBI Taxonomy" id="1482074"/>
    <lineage>
        <taxon>Bacteria</taxon>
        <taxon>Pseudomonadati</taxon>
        <taxon>Pseudomonadota</taxon>
        <taxon>Alphaproteobacteria</taxon>
        <taxon>Hyphomicrobiales</taxon>
        <taxon>Pleomorphomonadaceae</taxon>
        <taxon>Hartmannibacter</taxon>
    </lineage>
</organism>
<dbReference type="EC" id="3.2.1.-" evidence="9"/>
<evidence type="ECO:0000256" key="6">
    <source>
        <dbReference type="ARBA" id="ARBA00023295"/>
    </source>
</evidence>
<evidence type="ECO:0000256" key="2">
    <source>
        <dbReference type="ARBA" id="ARBA00009209"/>
    </source>
</evidence>
<gene>
    <name evidence="11" type="primary">celY</name>
    <name evidence="11" type="ORF">HDIA_4545</name>
</gene>
<dbReference type="KEGG" id="hdi:HDIA_4545"/>
<dbReference type="InterPro" id="IPR012341">
    <property type="entry name" value="6hp_glycosidase-like_sf"/>
</dbReference>
<dbReference type="Gene3D" id="1.50.10.10">
    <property type="match status" value="1"/>
</dbReference>
<evidence type="ECO:0000256" key="8">
    <source>
        <dbReference type="PROSITE-ProRule" id="PRU10058"/>
    </source>
</evidence>
<evidence type="ECO:0000256" key="4">
    <source>
        <dbReference type="ARBA" id="ARBA00022801"/>
    </source>
</evidence>
<proteinExistence type="inferred from homology"/>
<dbReference type="InterPro" id="IPR008928">
    <property type="entry name" value="6-hairpin_glycosidase_sf"/>
</dbReference>